<evidence type="ECO:0000256" key="2">
    <source>
        <dbReference type="ARBA" id="ARBA00022525"/>
    </source>
</evidence>
<keyword evidence="4" id="KW-1015">Disulfide bond</keyword>
<feature type="domain" description="IGFBP N-terminal" evidence="6">
    <location>
        <begin position="22"/>
        <end position="90"/>
    </location>
</feature>
<name>A0ABM1SJC7_LIMPO</name>
<feature type="chain" id="PRO_5046096561" evidence="5">
    <location>
        <begin position="22"/>
        <end position="111"/>
    </location>
</feature>
<dbReference type="SMART" id="SM00121">
    <property type="entry name" value="IB"/>
    <property type="match status" value="1"/>
</dbReference>
<evidence type="ECO:0000256" key="3">
    <source>
        <dbReference type="ARBA" id="ARBA00022729"/>
    </source>
</evidence>
<protein>
    <submittedName>
        <fullName evidence="8">Venom protein 302-like</fullName>
    </submittedName>
</protein>
<evidence type="ECO:0000256" key="5">
    <source>
        <dbReference type="SAM" id="SignalP"/>
    </source>
</evidence>
<proteinExistence type="predicted"/>
<dbReference type="GeneID" id="111086184"/>
<accession>A0ABM1SJC7</accession>
<dbReference type="InterPro" id="IPR009030">
    <property type="entry name" value="Growth_fac_rcpt_cys_sf"/>
</dbReference>
<dbReference type="InterPro" id="IPR000867">
    <property type="entry name" value="IGFBP-like"/>
</dbReference>
<dbReference type="RefSeq" id="XP_022243733.1">
    <property type="nucleotide sequence ID" value="XM_022388025.1"/>
</dbReference>
<evidence type="ECO:0000256" key="4">
    <source>
        <dbReference type="ARBA" id="ARBA00023157"/>
    </source>
</evidence>
<keyword evidence="2" id="KW-0964">Secreted</keyword>
<comment type="subcellular location">
    <subcellularLocation>
        <location evidence="1">Secreted</location>
    </subcellularLocation>
</comment>
<dbReference type="PANTHER" id="PTHR14186">
    <property type="entry name" value="INSULIN-LIKE GROWTH FACTOR BINDING PROTEIN-RELATED"/>
    <property type="match status" value="1"/>
</dbReference>
<dbReference type="Pfam" id="PF00219">
    <property type="entry name" value="IGFBP"/>
    <property type="match status" value="1"/>
</dbReference>
<reference evidence="8" key="1">
    <citation type="submission" date="2025-08" db="UniProtKB">
        <authorList>
            <consortium name="RefSeq"/>
        </authorList>
    </citation>
    <scope>IDENTIFICATION</scope>
    <source>
        <tissue evidence="8">Muscle</tissue>
    </source>
</reference>
<feature type="signal peptide" evidence="5">
    <location>
        <begin position="1"/>
        <end position="21"/>
    </location>
</feature>
<dbReference type="InterPro" id="IPR011390">
    <property type="entry name" value="IGFBP_rP_mac25"/>
</dbReference>
<organism evidence="7 8">
    <name type="scientific">Limulus polyphemus</name>
    <name type="common">Atlantic horseshoe crab</name>
    <dbReference type="NCBI Taxonomy" id="6850"/>
    <lineage>
        <taxon>Eukaryota</taxon>
        <taxon>Metazoa</taxon>
        <taxon>Ecdysozoa</taxon>
        <taxon>Arthropoda</taxon>
        <taxon>Chelicerata</taxon>
        <taxon>Merostomata</taxon>
        <taxon>Xiphosura</taxon>
        <taxon>Limulidae</taxon>
        <taxon>Limulus</taxon>
    </lineage>
</organism>
<gene>
    <name evidence="8" type="primary">LOC111086184</name>
</gene>
<dbReference type="PROSITE" id="PS51323">
    <property type="entry name" value="IGFBP_N_2"/>
    <property type="match status" value="1"/>
</dbReference>
<evidence type="ECO:0000313" key="8">
    <source>
        <dbReference type="RefSeq" id="XP_022243733.1"/>
    </source>
</evidence>
<keyword evidence="3 5" id="KW-0732">Signal</keyword>
<evidence type="ECO:0000256" key="1">
    <source>
        <dbReference type="ARBA" id="ARBA00004613"/>
    </source>
</evidence>
<sequence>MEKRFLTFAATLLLLIIGRRAWTLSCLQCDKSTCKNHSKNCSVGFTDDACGCCKVCAKAEGEPCGGEWNKEGFCGSRLTCVHEIPDNEDPEWFKLNNPGTCRPVAGKGDQT</sequence>
<dbReference type="Gene3D" id="4.10.40.20">
    <property type="match status" value="1"/>
</dbReference>
<keyword evidence="7" id="KW-1185">Reference proteome</keyword>
<dbReference type="SUPFAM" id="SSF57184">
    <property type="entry name" value="Growth factor receptor domain"/>
    <property type="match status" value="1"/>
</dbReference>
<dbReference type="Proteomes" id="UP000694941">
    <property type="component" value="Unplaced"/>
</dbReference>
<evidence type="ECO:0000259" key="6">
    <source>
        <dbReference type="PROSITE" id="PS51323"/>
    </source>
</evidence>
<evidence type="ECO:0000313" key="7">
    <source>
        <dbReference type="Proteomes" id="UP000694941"/>
    </source>
</evidence>
<dbReference type="PANTHER" id="PTHR14186:SF20">
    <property type="entry name" value="CYSTEINE-RICH MOTOR NEURON 1 PROTEIN-LIKE"/>
    <property type="match status" value="1"/>
</dbReference>